<evidence type="ECO:0000313" key="2">
    <source>
        <dbReference type="Proteomes" id="UP000593564"/>
    </source>
</evidence>
<organism evidence="1 2">
    <name type="scientific">Camellia sinensis</name>
    <name type="common">Tea plant</name>
    <name type="synonym">Thea sinensis</name>
    <dbReference type="NCBI Taxonomy" id="4442"/>
    <lineage>
        <taxon>Eukaryota</taxon>
        <taxon>Viridiplantae</taxon>
        <taxon>Streptophyta</taxon>
        <taxon>Embryophyta</taxon>
        <taxon>Tracheophyta</taxon>
        <taxon>Spermatophyta</taxon>
        <taxon>Magnoliopsida</taxon>
        <taxon>eudicotyledons</taxon>
        <taxon>Gunneridae</taxon>
        <taxon>Pentapetalae</taxon>
        <taxon>asterids</taxon>
        <taxon>Ericales</taxon>
        <taxon>Theaceae</taxon>
        <taxon>Camellia</taxon>
    </lineage>
</organism>
<keyword evidence="2" id="KW-1185">Reference proteome</keyword>
<gene>
    <name evidence="1" type="ORF">HYC85_003523</name>
</gene>
<proteinExistence type="predicted"/>
<reference evidence="1 2" key="2">
    <citation type="submission" date="2020-07" db="EMBL/GenBank/DDBJ databases">
        <title>Genome assembly of wild tea tree DASZ reveals pedigree and selection history of tea varieties.</title>
        <authorList>
            <person name="Zhang W."/>
        </authorList>
    </citation>
    <scope>NUCLEOTIDE SEQUENCE [LARGE SCALE GENOMIC DNA]</scope>
    <source>
        <strain evidence="2">cv. G240</strain>
        <tissue evidence="1">Leaf</tissue>
    </source>
</reference>
<dbReference type="Proteomes" id="UP000593564">
    <property type="component" value="Unassembled WGS sequence"/>
</dbReference>
<dbReference type="EMBL" id="JACBKZ010000002">
    <property type="protein sequence ID" value="KAF5956298.1"/>
    <property type="molecule type" value="Genomic_DNA"/>
</dbReference>
<comment type="caution">
    <text evidence="1">The sequence shown here is derived from an EMBL/GenBank/DDBJ whole genome shotgun (WGS) entry which is preliminary data.</text>
</comment>
<name>A0A7J7HWK0_CAMSI</name>
<evidence type="ECO:0000313" key="1">
    <source>
        <dbReference type="EMBL" id="KAF5956298.1"/>
    </source>
</evidence>
<sequence length="52" mass="6059">MIVADMKKLKNIVVLNEMISWIVNGIIWQCICIDHAIKKMEETLDNCRELKA</sequence>
<accession>A0A7J7HWK0</accession>
<dbReference type="AlphaFoldDB" id="A0A7J7HWK0"/>
<protein>
    <submittedName>
        <fullName evidence="1">Uncharacterized protein</fullName>
    </submittedName>
</protein>
<reference evidence="2" key="1">
    <citation type="journal article" date="2020" name="Nat. Commun.">
        <title>Genome assembly of wild tea tree DASZ reveals pedigree and selection history of tea varieties.</title>
        <authorList>
            <person name="Zhang W."/>
            <person name="Zhang Y."/>
            <person name="Qiu H."/>
            <person name="Guo Y."/>
            <person name="Wan H."/>
            <person name="Zhang X."/>
            <person name="Scossa F."/>
            <person name="Alseekh S."/>
            <person name="Zhang Q."/>
            <person name="Wang P."/>
            <person name="Xu L."/>
            <person name="Schmidt M.H."/>
            <person name="Jia X."/>
            <person name="Li D."/>
            <person name="Zhu A."/>
            <person name="Guo F."/>
            <person name="Chen W."/>
            <person name="Ni D."/>
            <person name="Usadel B."/>
            <person name="Fernie A.R."/>
            <person name="Wen W."/>
        </authorList>
    </citation>
    <scope>NUCLEOTIDE SEQUENCE [LARGE SCALE GENOMIC DNA]</scope>
    <source>
        <strain evidence="2">cv. G240</strain>
    </source>
</reference>